<sequence length="79" mass="8815">MRIQVLQLPLIEMGGIHEEPFALIVDQAQPGDDTESLNDFSEKIGARAMWVTEQTVEVVEPAPPQWIDAVAADDDHPEY</sequence>
<reference evidence="1 2" key="1">
    <citation type="submission" date="2016-10" db="EMBL/GenBank/DDBJ databases">
        <authorList>
            <person name="de Groot N.N."/>
        </authorList>
    </citation>
    <scope>NUCLEOTIDE SEQUENCE [LARGE SCALE GENOMIC DNA]</scope>
    <source>
        <strain evidence="1 2">CGMCC 4.5681</strain>
    </source>
</reference>
<accession>A0A1G9MHW7</accession>
<dbReference type="EMBL" id="FNFB01000028">
    <property type="protein sequence ID" value="SDL73683.1"/>
    <property type="molecule type" value="Genomic_DNA"/>
</dbReference>
<dbReference type="RefSeq" id="WP_090772043.1">
    <property type="nucleotide sequence ID" value="NZ_FNFB01000028.1"/>
</dbReference>
<dbReference type="AlphaFoldDB" id="A0A1G9MHW7"/>
<evidence type="ECO:0000313" key="2">
    <source>
        <dbReference type="Proteomes" id="UP000198683"/>
    </source>
</evidence>
<dbReference type="Proteomes" id="UP000198683">
    <property type="component" value="Unassembled WGS sequence"/>
</dbReference>
<evidence type="ECO:0000313" key="1">
    <source>
        <dbReference type="EMBL" id="SDL73683.1"/>
    </source>
</evidence>
<name>A0A1G9MHW7_9ACTN</name>
<dbReference type="STRING" id="683260.SAMN05421874_12841"/>
<proteinExistence type="predicted"/>
<protein>
    <submittedName>
        <fullName evidence="1">Uncharacterized protein</fullName>
    </submittedName>
</protein>
<organism evidence="1 2">
    <name type="scientific">Nonomuraea maritima</name>
    <dbReference type="NCBI Taxonomy" id="683260"/>
    <lineage>
        <taxon>Bacteria</taxon>
        <taxon>Bacillati</taxon>
        <taxon>Actinomycetota</taxon>
        <taxon>Actinomycetes</taxon>
        <taxon>Streptosporangiales</taxon>
        <taxon>Streptosporangiaceae</taxon>
        <taxon>Nonomuraea</taxon>
    </lineage>
</organism>
<keyword evidence="2" id="KW-1185">Reference proteome</keyword>
<gene>
    <name evidence="1" type="ORF">SAMN05421874_12841</name>
</gene>
<dbReference type="OrthoDB" id="3543475at2"/>